<proteinExistence type="inferred from homology"/>
<comment type="similarity">
    <text evidence="2">Belongs to the TRM6/GCD10 family.</text>
</comment>
<name>A0A804QY30_MAIZE</name>
<dbReference type="Gramene" id="Zm00001eb363800_T001">
    <property type="protein sequence ID" value="Zm00001eb363800_P001"/>
    <property type="gene ID" value="Zm00001eb363800"/>
</dbReference>
<evidence type="ECO:0000256" key="4">
    <source>
        <dbReference type="ARBA" id="ARBA00022694"/>
    </source>
</evidence>
<sequence length="177" mass="18844">MKRVGATGDEIVEALIANSSTFGKKIVFSQKYKLKKQKKYAPNVLIPHPSAQSICETYFKKSPAHIGFVRVDTLSLLLPMVNISAYSDVLVVDMVGGLVVGAVAEHLGGTGYVCSTCLGSAPSTIDIIRMYNLSSDMVSRIVLVPLSAPCSMQSSGNSPSVVDSSAEGPGDDRTCWR</sequence>
<dbReference type="PANTHER" id="PTHR12945">
    <property type="entry name" value="TRANSLATION INITIATION FACTOR EIF3-RELATED"/>
    <property type="match status" value="1"/>
</dbReference>
<dbReference type="AlphaFoldDB" id="A0A804QY30"/>
<reference evidence="8" key="3">
    <citation type="submission" date="2021-05" db="UniProtKB">
        <authorList>
            <consortium name="EnsemblPlants"/>
        </authorList>
    </citation>
    <scope>IDENTIFICATION</scope>
    <source>
        <strain evidence="8">cv. B73</strain>
    </source>
</reference>
<protein>
    <recommendedName>
        <fullName evidence="3">tRNA (adenine(58)-N(1))-methyltransferase non-catalytic subunit TRM6</fullName>
    </recommendedName>
    <alternativeName>
        <fullName evidence="6">tRNA(m1A58)-methyltransferase subunit TRM6</fullName>
    </alternativeName>
</protein>
<keyword evidence="4" id="KW-0819">tRNA processing</keyword>
<evidence type="ECO:0000256" key="6">
    <source>
        <dbReference type="ARBA" id="ARBA00032319"/>
    </source>
</evidence>
<reference evidence="9" key="1">
    <citation type="journal article" date="2009" name="Science">
        <title>The B73 maize genome: complexity, diversity, and dynamics.</title>
        <authorList>
            <person name="Schnable P.S."/>
            <person name="Ware D."/>
            <person name="Fulton R.S."/>
            <person name="Stein J.C."/>
            <person name="Wei F."/>
            <person name="Pasternak S."/>
            <person name="Liang C."/>
            <person name="Zhang J."/>
            <person name="Fulton L."/>
            <person name="Graves T.A."/>
            <person name="Minx P."/>
            <person name="Reily A.D."/>
            <person name="Courtney L."/>
            <person name="Kruchowski S.S."/>
            <person name="Tomlinson C."/>
            <person name="Strong C."/>
            <person name="Delehaunty K."/>
            <person name="Fronick C."/>
            <person name="Courtney B."/>
            <person name="Rock S.M."/>
            <person name="Belter E."/>
            <person name="Du F."/>
            <person name="Kim K."/>
            <person name="Abbott R.M."/>
            <person name="Cotton M."/>
            <person name="Levy A."/>
            <person name="Marchetto P."/>
            <person name="Ochoa K."/>
            <person name="Jackson S.M."/>
            <person name="Gillam B."/>
            <person name="Chen W."/>
            <person name="Yan L."/>
            <person name="Higginbotham J."/>
            <person name="Cardenas M."/>
            <person name="Waligorski J."/>
            <person name="Applebaum E."/>
            <person name="Phelps L."/>
            <person name="Falcone J."/>
            <person name="Kanchi K."/>
            <person name="Thane T."/>
            <person name="Scimone A."/>
            <person name="Thane N."/>
            <person name="Henke J."/>
            <person name="Wang T."/>
            <person name="Ruppert J."/>
            <person name="Shah N."/>
            <person name="Rotter K."/>
            <person name="Hodges J."/>
            <person name="Ingenthron E."/>
            <person name="Cordes M."/>
            <person name="Kohlberg S."/>
            <person name="Sgro J."/>
            <person name="Delgado B."/>
            <person name="Mead K."/>
            <person name="Chinwalla A."/>
            <person name="Leonard S."/>
            <person name="Crouse K."/>
            <person name="Collura K."/>
            <person name="Kudrna D."/>
            <person name="Currie J."/>
            <person name="He R."/>
            <person name="Angelova A."/>
            <person name="Rajasekar S."/>
            <person name="Mueller T."/>
            <person name="Lomeli R."/>
            <person name="Scara G."/>
            <person name="Ko A."/>
            <person name="Delaney K."/>
            <person name="Wissotski M."/>
            <person name="Lopez G."/>
            <person name="Campos D."/>
            <person name="Braidotti M."/>
            <person name="Ashley E."/>
            <person name="Golser W."/>
            <person name="Kim H."/>
            <person name="Lee S."/>
            <person name="Lin J."/>
            <person name="Dujmic Z."/>
            <person name="Kim W."/>
            <person name="Talag J."/>
            <person name="Zuccolo A."/>
            <person name="Fan C."/>
            <person name="Sebastian A."/>
            <person name="Kramer M."/>
            <person name="Spiegel L."/>
            <person name="Nascimento L."/>
            <person name="Zutavern T."/>
            <person name="Miller B."/>
            <person name="Ambroise C."/>
            <person name="Muller S."/>
            <person name="Spooner W."/>
            <person name="Narechania A."/>
            <person name="Ren L."/>
            <person name="Wei S."/>
            <person name="Kumari S."/>
            <person name="Faga B."/>
            <person name="Levy M.J."/>
            <person name="McMahan L."/>
            <person name="Van Buren P."/>
            <person name="Vaughn M.W."/>
            <person name="Ying K."/>
            <person name="Yeh C.-T."/>
            <person name="Emrich S.J."/>
            <person name="Jia Y."/>
            <person name="Kalyanaraman A."/>
            <person name="Hsia A.-P."/>
            <person name="Barbazuk W.B."/>
            <person name="Baucom R.S."/>
            <person name="Brutnell T.P."/>
            <person name="Carpita N.C."/>
            <person name="Chaparro C."/>
            <person name="Chia J.-M."/>
            <person name="Deragon J.-M."/>
            <person name="Estill J.C."/>
            <person name="Fu Y."/>
            <person name="Jeddeloh J.A."/>
            <person name="Han Y."/>
            <person name="Lee H."/>
            <person name="Li P."/>
            <person name="Lisch D.R."/>
            <person name="Liu S."/>
            <person name="Liu Z."/>
            <person name="Nagel D.H."/>
            <person name="McCann M.C."/>
            <person name="SanMiguel P."/>
            <person name="Myers A.M."/>
            <person name="Nettleton D."/>
            <person name="Nguyen J."/>
            <person name="Penning B.W."/>
            <person name="Ponnala L."/>
            <person name="Schneider K.L."/>
            <person name="Schwartz D.C."/>
            <person name="Sharma A."/>
            <person name="Soderlund C."/>
            <person name="Springer N.M."/>
            <person name="Sun Q."/>
            <person name="Wang H."/>
            <person name="Waterman M."/>
            <person name="Westerman R."/>
            <person name="Wolfgruber T.K."/>
            <person name="Yang L."/>
            <person name="Yu Y."/>
            <person name="Zhang L."/>
            <person name="Zhou S."/>
            <person name="Zhu Q."/>
            <person name="Bennetzen J.L."/>
            <person name="Dawe R.K."/>
            <person name="Jiang J."/>
            <person name="Jiang N."/>
            <person name="Presting G.G."/>
            <person name="Wessler S.R."/>
            <person name="Aluru S."/>
            <person name="Martienssen R.A."/>
            <person name="Clifton S.W."/>
            <person name="McCombie W.R."/>
            <person name="Wing R.A."/>
            <person name="Wilson R.K."/>
        </authorList>
    </citation>
    <scope>NUCLEOTIDE SEQUENCE [LARGE SCALE GENOMIC DNA]</scope>
    <source>
        <strain evidence="9">cv. B73</strain>
    </source>
</reference>
<keyword evidence="5" id="KW-0539">Nucleus</keyword>
<evidence type="ECO:0000313" key="8">
    <source>
        <dbReference type="EnsemblPlants" id="Zm00001eb363800_P001"/>
    </source>
</evidence>
<dbReference type="InParanoid" id="A0A804QY30"/>
<reference evidence="8" key="2">
    <citation type="submission" date="2019-07" db="EMBL/GenBank/DDBJ databases">
        <authorList>
            <person name="Seetharam A."/>
            <person name="Woodhouse M."/>
            <person name="Cannon E."/>
        </authorList>
    </citation>
    <scope>NUCLEOTIDE SEQUENCE [LARGE SCALE GENOMIC DNA]</scope>
    <source>
        <strain evidence="8">cv. B73</strain>
    </source>
</reference>
<feature type="region of interest" description="Disordered" evidence="7">
    <location>
        <begin position="152"/>
        <end position="177"/>
    </location>
</feature>
<dbReference type="GO" id="GO:0005634">
    <property type="term" value="C:nucleus"/>
    <property type="evidence" value="ECO:0007669"/>
    <property type="project" value="UniProtKB-SubCell"/>
</dbReference>
<accession>A0A804QY30</accession>
<evidence type="ECO:0000256" key="7">
    <source>
        <dbReference type="SAM" id="MobiDB-lite"/>
    </source>
</evidence>
<dbReference type="InterPro" id="IPR017423">
    <property type="entry name" value="TRM6"/>
</dbReference>
<dbReference type="PANTHER" id="PTHR12945:SF0">
    <property type="entry name" value="TRNA (ADENINE(58)-N(1))-METHYLTRANSFERASE NON-CATALYTIC SUBUNIT TRM6"/>
    <property type="match status" value="1"/>
</dbReference>
<feature type="compositionally biased region" description="Low complexity" evidence="7">
    <location>
        <begin position="154"/>
        <end position="165"/>
    </location>
</feature>
<dbReference type="Pfam" id="PF04189">
    <property type="entry name" value="Gcd10p"/>
    <property type="match status" value="1"/>
</dbReference>
<dbReference type="Proteomes" id="UP000007305">
    <property type="component" value="Chromosome 8"/>
</dbReference>
<keyword evidence="9" id="KW-1185">Reference proteome</keyword>
<organism evidence="8 9">
    <name type="scientific">Zea mays</name>
    <name type="common">Maize</name>
    <dbReference type="NCBI Taxonomy" id="4577"/>
    <lineage>
        <taxon>Eukaryota</taxon>
        <taxon>Viridiplantae</taxon>
        <taxon>Streptophyta</taxon>
        <taxon>Embryophyta</taxon>
        <taxon>Tracheophyta</taxon>
        <taxon>Spermatophyta</taxon>
        <taxon>Magnoliopsida</taxon>
        <taxon>Liliopsida</taxon>
        <taxon>Poales</taxon>
        <taxon>Poaceae</taxon>
        <taxon>PACMAD clade</taxon>
        <taxon>Panicoideae</taxon>
        <taxon>Andropogonodae</taxon>
        <taxon>Andropogoneae</taxon>
        <taxon>Tripsacinae</taxon>
        <taxon>Zea</taxon>
    </lineage>
</organism>
<dbReference type="GO" id="GO:0031515">
    <property type="term" value="C:tRNA (m1A) methyltransferase complex"/>
    <property type="evidence" value="ECO:0007669"/>
    <property type="project" value="InterPro"/>
</dbReference>
<evidence type="ECO:0000313" key="9">
    <source>
        <dbReference type="Proteomes" id="UP000007305"/>
    </source>
</evidence>
<dbReference type="EnsemblPlants" id="Zm00001eb363800_T001">
    <property type="protein sequence ID" value="Zm00001eb363800_P001"/>
    <property type="gene ID" value="Zm00001eb363800"/>
</dbReference>
<comment type="subcellular location">
    <subcellularLocation>
        <location evidence="1">Nucleus</location>
    </subcellularLocation>
</comment>
<evidence type="ECO:0000256" key="3">
    <source>
        <dbReference type="ARBA" id="ARBA00021704"/>
    </source>
</evidence>
<evidence type="ECO:0000256" key="1">
    <source>
        <dbReference type="ARBA" id="ARBA00004123"/>
    </source>
</evidence>
<dbReference type="GO" id="GO:0030488">
    <property type="term" value="P:tRNA methylation"/>
    <property type="evidence" value="ECO:0007669"/>
    <property type="project" value="InterPro"/>
</dbReference>
<evidence type="ECO:0000256" key="2">
    <source>
        <dbReference type="ARBA" id="ARBA00008320"/>
    </source>
</evidence>
<evidence type="ECO:0000256" key="5">
    <source>
        <dbReference type="ARBA" id="ARBA00023242"/>
    </source>
</evidence>